<proteinExistence type="predicted"/>
<comment type="caution">
    <text evidence="1">The sequence shown here is derived from an EMBL/GenBank/DDBJ whole genome shotgun (WGS) entry which is preliminary data.</text>
</comment>
<keyword evidence="2" id="KW-1185">Reference proteome</keyword>
<evidence type="ECO:0000313" key="2">
    <source>
        <dbReference type="Proteomes" id="UP001054945"/>
    </source>
</evidence>
<accession>A0AAV4SQN8</accession>
<dbReference type="Proteomes" id="UP001054945">
    <property type="component" value="Unassembled WGS sequence"/>
</dbReference>
<name>A0AAV4SQN8_CAEEX</name>
<organism evidence="1 2">
    <name type="scientific">Caerostris extrusa</name>
    <name type="common">Bark spider</name>
    <name type="synonym">Caerostris bankana</name>
    <dbReference type="NCBI Taxonomy" id="172846"/>
    <lineage>
        <taxon>Eukaryota</taxon>
        <taxon>Metazoa</taxon>
        <taxon>Ecdysozoa</taxon>
        <taxon>Arthropoda</taxon>
        <taxon>Chelicerata</taxon>
        <taxon>Arachnida</taxon>
        <taxon>Araneae</taxon>
        <taxon>Araneomorphae</taxon>
        <taxon>Entelegynae</taxon>
        <taxon>Araneoidea</taxon>
        <taxon>Araneidae</taxon>
        <taxon>Caerostris</taxon>
    </lineage>
</organism>
<dbReference type="EMBL" id="BPLR01010074">
    <property type="protein sequence ID" value="GIY36673.1"/>
    <property type="molecule type" value="Genomic_DNA"/>
</dbReference>
<evidence type="ECO:0000313" key="1">
    <source>
        <dbReference type="EMBL" id="GIY36673.1"/>
    </source>
</evidence>
<dbReference type="AlphaFoldDB" id="A0AAV4SQN8"/>
<gene>
    <name evidence="1" type="ORF">CEXT_215951</name>
</gene>
<protein>
    <submittedName>
        <fullName evidence="1">Uncharacterized protein</fullName>
    </submittedName>
</protein>
<reference evidence="1 2" key="1">
    <citation type="submission" date="2021-06" db="EMBL/GenBank/DDBJ databases">
        <title>Caerostris extrusa draft genome.</title>
        <authorList>
            <person name="Kono N."/>
            <person name="Arakawa K."/>
        </authorList>
    </citation>
    <scope>NUCLEOTIDE SEQUENCE [LARGE SCALE GENOMIC DNA]</scope>
</reference>
<sequence>MPSTQSAQRISSEPAIGNKKFVAKAEKWRRNVPRLTDRAPERLKHPQFEMRRMRTSLPARLSGKKQLSEEMRGDGKRTLLQHSVPSECGIALYFMTCGCILRVEHPNSRFRGQPRIMPACERRWTPYGTVLRHRLHRHSIQLFRFGLALKQEEALGIAR</sequence>